<feature type="compositionally biased region" description="Polar residues" evidence="1">
    <location>
        <begin position="66"/>
        <end position="75"/>
    </location>
</feature>
<dbReference type="WBParaSite" id="HPBE_0000237901-mRNA-1">
    <property type="protein sequence ID" value="HPBE_0000237901-mRNA-1"/>
    <property type="gene ID" value="HPBE_0000237901"/>
</dbReference>
<protein>
    <submittedName>
        <fullName evidence="3">Doublecortin domain-containing protein</fullName>
    </submittedName>
</protein>
<evidence type="ECO:0000313" key="3">
    <source>
        <dbReference type="WBParaSite" id="HPBE_0000237901-mRNA-1"/>
    </source>
</evidence>
<reference evidence="3" key="1">
    <citation type="submission" date="2019-09" db="UniProtKB">
        <authorList>
            <consortium name="WormBaseParasite"/>
        </authorList>
    </citation>
    <scope>IDENTIFICATION</scope>
</reference>
<keyword evidence="2" id="KW-1185">Reference proteome</keyword>
<proteinExistence type="predicted"/>
<evidence type="ECO:0000256" key="1">
    <source>
        <dbReference type="SAM" id="MobiDB-lite"/>
    </source>
</evidence>
<dbReference type="Proteomes" id="UP000050761">
    <property type="component" value="Unassembled WGS sequence"/>
</dbReference>
<sequence>LPAVRSLQAVYSSDLEQDQQNAGRRMLTLDEGQQSRISERIQHDRPHTHHYEAHRSVARIQIGEDSAQSTTYTPLRSSSKCRESTSSERIQHDRPHTHHYEAHRSIARVQAAAVPYVHRPEEGIRLYRVWNCRQGPDETAFPLSIRGLRDQDLTILQRNRRQRGEKFGNGRLFPRLLSTTLENVVGTPR</sequence>
<dbReference type="AlphaFoldDB" id="A0A183F887"/>
<feature type="region of interest" description="Disordered" evidence="1">
    <location>
        <begin position="64"/>
        <end position="99"/>
    </location>
</feature>
<evidence type="ECO:0000313" key="2">
    <source>
        <dbReference type="Proteomes" id="UP000050761"/>
    </source>
</evidence>
<feature type="compositionally biased region" description="Basic and acidic residues" evidence="1">
    <location>
        <begin position="80"/>
        <end position="99"/>
    </location>
</feature>
<name>A0A183F887_HELPZ</name>
<organism evidence="2 3">
    <name type="scientific">Heligmosomoides polygyrus</name>
    <name type="common">Parasitic roundworm</name>
    <dbReference type="NCBI Taxonomy" id="6339"/>
    <lineage>
        <taxon>Eukaryota</taxon>
        <taxon>Metazoa</taxon>
        <taxon>Ecdysozoa</taxon>
        <taxon>Nematoda</taxon>
        <taxon>Chromadorea</taxon>
        <taxon>Rhabditida</taxon>
        <taxon>Rhabditina</taxon>
        <taxon>Rhabditomorpha</taxon>
        <taxon>Strongyloidea</taxon>
        <taxon>Heligmosomidae</taxon>
        <taxon>Heligmosomoides</taxon>
    </lineage>
</organism>
<accession>A0A183F887</accession>